<evidence type="ECO:0000313" key="9">
    <source>
        <dbReference type="EMBL" id="AFA49014.1"/>
    </source>
</evidence>
<dbReference type="Gene3D" id="3.90.550.10">
    <property type="entry name" value="Spore Coat Polysaccharide Biosynthesis Protein SpsA, Chain A"/>
    <property type="match status" value="1"/>
</dbReference>
<evidence type="ECO:0000256" key="6">
    <source>
        <dbReference type="ARBA" id="ARBA00022989"/>
    </source>
</evidence>
<dbReference type="InterPro" id="IPR029044">
    <property type="entry name" value="Nucleotide-diphossugar_trans"/>
</dbReference>
<dbReference type="eggNOG" id="COG0463">
    <property type="taxonomic scope" value="Bacteria"/>
</dbReference>
<keyword evidence="4" id="KW-0812">Transmembrane</keyword>
<dbReference type="PANTHER" id="PTHR48090:SF3">
    <property type="entry name" value="UNDECAPRENYL-PHOSPHATE 4-DEOXY-4-FORMAMIDO-L-ARABINOSE TRANSFERASE"/>
    <property type="match status" value="1"/>
</dbReference>
<dbReference type="SUPFAM" id="SSF53448">
    <property type="entry name" value="Nucleotide-diphospho-sugar transferases"/>
    <property type="match status" value="1"/>
</dbReference>
<proteinExistence type="predicted"/>
<dbReference type="InterPro" id="IPR050256">
    <property type="entry name" value="Glycosyltransferase_2"/>
</dbReference>
<keyword evidence="1" id="KW-1003">Cell membrane</keyword>
<dbReference type="CDD" id="cd04187">
    <property type="entry name" value="DPM1_like_bac"/>
    <property type="match status" value="1"/>
</dbReference>
<evidence type="ECO:0000256" key="4">
    <source>
        <dbReference type="ARBA" id="ARBA00022692"/>
    </source>
</evidence>
<dbReference type="GO" id="GO:0099621">
    <property type="term" value="F:undecaprenyl-phosphate 4-deoxy-4-formamido-L-arabinose transferase activity"/>
    <property type="evidence" value="ECO:0007669"/>
    <property type="project" value="TreeGrafter"/>
</dbReference>
<evidence type="ECO:0000259" key="8">
    <source>
        <dbReference type="Pfam" id="PF00535"/>
    </source>
</evidence>
<evidence type="ECO:0000256" key="2">
    <source>
        <dbReference type="ARBA" id="ARBA00022676"/>
    </source>
</evidence>
<keyword evidence="5" id="KW-0448">Lipopolysaccharide biosynthesis</keyword>
<evidence type="ECO:0000313" key="10">
    <source>
        <dbReference type="Proteomes" id="UP000007177"/>
    </source>
</evidence>
<dbReference type="AlphaFoldDB" id="H6LC66"/>
<dbReference type="GO" id="GO:0005886">
    <property type="term" value="C:plasma membrane"/>
    <property type="evidence" value="ECO:0007669"/>
    <property type="project" value="TreeGrafter"/>
</dbReference>
<dbReference type="Proteomes" id="UP000007177">
    <property type="component" value="Chromosome"/>
</dbReference>
<dbReference type="OrthoDB" id="9807778at2"/>
<name>H6LC66_ACEWD</name>
<organism evidence="9 10">
    <name type="scientific">Acetobacterium woodii (strain ATCC 29683 / DSM 1030 / JCM 2381 / KCTC 1655 / WB1)</name>
    <dbReference type="NCBI Taxonomy" id="931626"/>
    <lineage>
        <taxon>Bacteria</taxon>
        <taxon>Bacillati</taxon>
        <taxon>Bacillota</taxon>
        <taxon>Clostridia</taxon>
        <taxon>Eubacteriales</taxon>
        <taxon>Eubacteriaceae</taxon>
        <taxon>Acetobacterium</taxon>
    </lineage>
</organism>
<reference evidence="9 10" key="2">
    <citation type="journal article" date="2012" name="PLoS ONE">
        <title>An ancient pathway combining carbon dioxide fixation with the generation and utilization of a sodium ion gradient for ATP synthesis.</title>
        <authorList>
            <person name="Poehlein A."/>
            <person name="Schmidt S."/>
            <person name="Kaster A.K."/>
            <person name="Goenrich M."/>
            <person name="Vollmers J."/>
            <person name="Thurmer A."/>
            <person name="Bertsch J."/>
            <person name="Schuchmann K."/>
            <person name="Voigt B."/>
            <person name="Hecker M."/>
            <person name="Daniel R."/>
            <person name="Thauer R.K."/>
            <person name="Gottschalk G."/>
            <person name="Muller V."/>
        </authorList>
    </citation>
    <scope>NUCLEOTIDE SEQUENCE [LARGE SCALE GENOMIC DNA]</scope>
    <source>
        <strain evidence="10">ATCC 29683 / DSM 1030 / JCM 2381 / KCTC 1655 / WB1</strain>
    </source>
</reference>
<accession>H6LC66</accession>
<reference evidence="10" key="1">
    <citation type="submission" date="2011-07" db="EMBL/GenBank/DDBJ databases">
        <title>Complete genome sequence of Acetobacterium woodii.</title>
        <authorList>
            <person name="Poehlein A."/>
            <person name="Schmidt S."/>
            <person name="Kaster A.-K."/>
            <person name="Goenrich M."/>
            <person name="Vollmers J."/>
            <person name="Thuermer A."/>
            <person name="Gottschalk G."/>
            <person name="Thauer R.K."/>
            <person name="Daniel R."/>
            <person name="Mueller V."/>
        </authorList>
    </citation>
    <scope>NUCLEOTIDE SEQUENCE [LARGE SCALE GENOMIC DNA]</scope>
    <source>
        <strain evidence="10">ATCC 29683 / DSM 1030 / JCM 2381 / KCTC 1655 / WB1</strain>
    </source>
</reference>
<evidence type="ECO:0000256" key="1">
    <source>
        <dbReference type="ARBA" id="ARBA00022475"/>
    </source>
</evidence>
<evidence type="ECO:0000256" key="7">
    <source>
        <dbReference type="ARBA" id="ARBA00023136"/>
    </source>
</evidence>
<protein>
    <submittedName>
        <fullName evidence="9">Putative sugar transferase</fullName>
    </submittedName>
</protein>
<dbReference type="HOGENOM" id="CLU_033536_0_0_9"/>
<dbReference type="EMBL" id="CP002987">
    <property type="protein sequence ID" value="AFA49014.1"/>
    <property type="molecule type" value="Genomic_DNA"/>
</dbReference>
<dbReference type="InterPro" id="IPR001173">
    <property type="entry name" value="Glyco_trans_2-like"/>
</dbReference>
<keyword evidence="10" id="KW-1185">Reference proteome</keyword>
<dbReference type="RefSeq" id="WP_014356614.1">
    <property type="nucleotide sequence ID" value="NC_016894.1"/>
</dbReference>
<evidence type="ECO:0000256" key="3">
    <source>
        <dbReference type="ARBA" id="ARBA00022679"/>
    </source>
</evidence>
<keyword evidence="3 9" id="KW-0808">Transferase</keyword>
<dbReference type="Pfam" id="PF00535">
    <property type="entry name" value="Glycos_transf_2"/>
    <property type="match status" value="1"/>
</dbReference>
<sequence length="225" mass="25818">MSNDISVVVPVYNSAKSIAELVERIVTTLKKEKKSFEIILVEDHSKDESLAVINGLKERDFRIKVIPLSQNVGQQAAVKIGIMAAKGMVVITIDDDLEHQPEDMTLLLTEIRKGYDVVYGVPINKQYLFYRKLGSRLVGLFFTLFLGKPRNIKVGSFRIINRTTVDRICQDKTPFVYITAMTLKVTKNIGNVAVKHQERQFGKSNYDLKKLMKLFFNLFYYYRKA</sequence>
<evidence type="ECO:0000256" key="5">
    <source>
        <dbReference type="ARBA" id="ARBA00022985"/>
    </source>
</evidence>
<dbReference type="PANTHER" id="PTHR48090">
    <property type="entry name" value="UNDECAPRENYL-PHOSPHATE 4-DEOXY-4-FORMAMIDO-L-ARABINOSE TRANSFERASE-RELATED"/>
    <property type="match status" value="1"/>
</dbReference>
<dbReference type="KEGG" id="awo:Awo_c22400"/>
<keyword evidence="7" id="KW-0472">Membrane</keyword>
<feature type="domain" description="Glycosyltransferase 2-like" evidence="8">
    <location>
        <begin position="6"/>
        <end position="137"/>
    </location>
</feature>
<keyword evidence="6" id="KW-1133">Transmembrane helix</keyword>
<gene>
    <name evidence="9" type="ordered locus">Awo_c22400</name>
</gene>
<dbReference type="STRING" id="931626.Awo_c22400"/>
<keyword evidence="2" id="KW-0328">Glycosyltransferase</keyword>
<dbReference type="GO" id="GO:0009103">
    <property type="term" value="P:lipopolysaccharide biosynthetic process"/>
    <property type="evidence" value="ECO:0007669"/>
    <property type="project" value="UniProtKB-KW"/>
</dbReference>